<accession>A0A812J2P2</accession>
<dbReference type="InterPro" id="IPR002048">
    <property type="entry name" value="EF_hand_dom"/>
</dbReference>
<keyword evidence="1" id="KW-0106">Calcium</keyword>
<feature type="domain" description="EF-hand" evidence="3">
    <location>
        <begin position="123"/>
        <end position="158"/>
    </location>
</feature>
<dbReference type="Gene3D" id="1.10.287.70">
    <property type="match status" value="1"/>
</dbReference>
<evidence type="ECO:0000313" key="5">
    <source>
        <dbReference type="Proteomes" id="UP000649617"/>
    </source>
</evidence>
<keyword evidence="5" id="KW-1185">Reference proteome</keyword>
<organism evidence="4 5">
    <name type="scientific">Symbiodinium pilosum</name>
    <name type="common">Dinoflagellate</name>
    <dbReference type="NCBI Taxonomy" id="2952"/>
    <lineage>
        <taxon>Eukaryota</taxon>
        <taxon>Sar</taxon>
        <taxon>Alveolata</taxon>
        <taxon>Dinophyceae</taxon>
        <taxon>Suessiales</taxon>
        <taxon>Symbiodiniaceae</taxon>
        <taxon>Symbiodinium</taxon>
    </lineage>
</organism>
<gene>
    <name evidence="4" type="primary">pkd2</name>
    <name evidence="4" type="ORF">SPIL2461_LOCUS1689</name>
</gene>
<comment type="caution">
    <text evidence="4">The sequence shown here is derived from an EMBL/GenBank/DDBJ whole genome shotgun (WGS) entry which is preliminary data.</text>
</comment>
<dbReference type="SUPFAM" id="SSF47473">
    <property type="entry name" value="EF-hand"/>
    <property type="match status" value="1"/>
</dbReference>
<proteinExistence type="predicted"/>
<evidence type="ECO:0000259" key="3">
    <source>
        <dbReference type="PROSITE" id="PS50222"/>
    </source>
</evidence>
<reference evidence="4" key="1">
    <citation type="submission" date="2021-02" db="EMBL/GenBank/DDBJ databases">
        <authorList>
            <person name="Dougan E. K."/>
            <person name="Rhodes N."/>
            <person name="Thang M."/>
            <person name="Chan C."/>
        </authorList>
    </citation>
    <scope>NUCLEOTIDE SEQUENCE</scope>
</reference>
<keyword evidence="2" id="KW-0812">Transmembrane</keyword>
<evidence type="ECO:0000256" key="2">
    <source>
        <dbReference type="SAM" id="Phobius"/>
    </source>
</evidence>
<dbReference type="SMART" id="SM00054">
    <property type="entry name" value="EFh"/>
    <property type="match status" value="2"/>
</dbReference>
<dbReference type="Gene3D" id="1.10.238.10">
    <property type="entry name" value="EF-hand"/>
    <property type="match status" value="1"/>
</dbReference>
<feature type="domain" description="EF-hand" evidence="3">
    <location>
        <begin position="79"/>
        <end position="114"/>
    </location>
</feature>
<dbReference type="PROSITE" id="PS00018">
    <property type="entry name" value="EF_HAND_1"/>
    <property type="match status" value="2"/>
</dbReference>
<dbReference type="GO" id="GO:0005509">
    <property type="term" value="F:calcium ion binding"/>
    <property type="evidence" value="ECO:0007669"/>
    <property type="project" value="InterPro"/>
</dbReference>
<dbReference type="EMBL" id="CAJNIZ010001702">
    <property type="protein sequence ID" value="CAE7197607.1"/>
    <property type="molecule type" value="Genomic_DNA"/>
</dbReference>
<dbReference type="Pfam" id="PF13499">
    <property type="entry name" value="EF-hand_7"/>
    <property type="match status" value="1"/>
</dbReference>
<protein>
    <submittedName>
        <fullName evidence="4">Pkd2 protein</fullName>
    </submittedName>
</protein>
<keyword evidence="2" id="KW-0472">Membrane</keyword>
<dbReference type="InterPro" id="IPR018247">
    <property type="entry name" value="EF_Hand_1_Ca_BS"/>
</dbReference>
<dbReference type="Proteomes" id="UP000649617">
    <property type="component" value="Unassembled WGS sequence"/>
</dbReference>
<dbReference type="InterPro" id="IPR011992">
    <property type="entry name" value="EF-hand-dom_pair"/>
</dbReference>
<feature type="transmembrane region" description="Helical" evidence="2">
    <location>
        <begin position="28"/>
        <end position="55"/>
    </location>
</feature>
<evidence type="ECO:0000313" key="4">
    <source>
        <dbReference type="EMBL" id="CAE7197607.1"/>
    </source>
</evidence>
<evidence type="ECO:0000256" key="1">
    <source>
        <dbReference type="ARBA" id="ARBA00022837"/>
    </source>
</evidence>
<keyword evidence="2" id="KW-1133">Transmembrane helix</keyword>
<dbReference type="AlphaFoldDB" id="A0A812J2P2"/>
<dbReference type="CDD" id="cd00051">
    <property type="entry name" value="EFh"/>
    <property type="match status" value="1"/>
</dbReference>
<sequence>MNANLLIFKTVIAGDSWGEVAVPVIQEFPLALVIFMGSHLTIVFGVLNLVVAVVVDTFAEQRTKDVTNMAMEMEENEEEDLRELDKMFAQIDGDGDGELTLQELVDGARRVREFQNRLRVMDIDQADLEQLFGMLDHDGGGTIDPDEFKVTLSRWAFESKTATRFVRYTLQQLMDNHQTAAHKLSTMEERLQSAVSEKTHSSTRPQHPKRRRVRGLRWRGLVASSRYRESLALPVHSRRSSYKLEAHAWPAVAGDCFGPRCHQSVKPAHLGEVPAFCSNDSAAQPI</sequence>
<dbReference type="PROSITE" id="PS50222">
    <property type="entry name" value="EF_HAND_2"/>
    <property type="match status" value="2"/>
</dbReference>
<name>A0A812J2P2_SYMPI</name>
<dbReference type="OrthoDB" id="191686at2759"/>